<name>A0ABS8DA20_9NEIS</name>
<dbReference type="EMBL" id="JAJBZT010000011">
    <property type="protein sequence ID" value="MCB6185050.1"/>
    <property type="molecule type" value="Genomic_DNA"/>
</dbReference>
<reference evidence="6" key="1">
    <citation type="submission" date="2021-10" db="EMBL/GenBank/DDBJ databases">
        <title>The complete genome sequence of Leeia sp. TBRC 13508.</title>
        <authorList>
            <person name="Charoenyingcharoen P."/>
            <person name="Yukphan P."/>
        </authorList>
    </citation>
    <scope>NUCLEOTIDE SEQUENCE</scope>
    <source>
        <strain evidence="6">TBRC 13508</strain>
    </source>
</reference>
<dbReference type="NCBIfam" id="TIGR03566">
    <property type="entry name" value="FMN_reduc_MsuE"/>
    <property type="match status" value="1"/>
</dbReference>
<dbReference type="RefSeq" id="WP_227181881.1">
    <property type="nucleotide sequence ID" value="NZ_JAJBZT010000011.1"/>
</dbReference>
<comment type="similarity">
    <text evidence="1">Belongs to the SsuE family.</text>
</comment>
<dbReference type="InterPro" id="IPR005025">
    <property type="entry name" value="FMN_Rdtase-like_dom"/>
</dbReference>
<evidence type="ECO:0000256" key="4">
    <source>
        <dbReference type="ARBA" id="ARBA00023002"/>
    </source>
</evidence>
<dbReference type="InterPro" id="IPR019912">
    <property type="entry name" value="FMN_Rdtase_MsuE-like"/>
</dbReference>
<accession>A0ABS8DA20</accession>
<keyword evidence="2" id="KW-0285">Flavoprotein</keyword>
<dbReference type="SUPFAM" id="SSF52218">
    <property type="entry name" value="Flavoproteins"/>
    <property type="match status" value="1"/>
</dbReference>
<keyword evidence="4" id="KW-0560">Oxidoreductase</keyword>
<evidence type="ECO:0000313" key="6">
    <source>
        <dbReference type="EMBL" id="MCB6185050.1"/>
    </source>
</evidence>
<keyword evidence="3" id="KW-0288">FMN</keyword>
<dbReference type="InterPro" id="IPR051814">
    <property type="entry name" value="NAD(P)H-dep_FMN_reductase"/>
</dbReference>
<dbReference type="PANTHER" id="PTHR43408">
    <property type="entry name" value="FMN REDUCTASE (NADPH)"/>
    <property type="match status" value="1"/>
</dbReference>
<evidence type="ECO:0000313" key="7">
    <source>
        <dbReference type="Proteomes" id="UP001165395"/>
    </source>
</evidence>
<evidence type="ECO:0000259" key="5">
    <source>
        <dbReference type="Pfam" id="PF03358"/>
    </source>
</evidence>
<organism evidence="6 7">
    <name type="scientific">Leeia speluncae</name>
    <dbReference type="NCBI Taxonomy" id="2884804"/>
    <lineage>
        <taxon>Bacteria</taxon>
        <taxon>Pseudomonadati</taxon>
        <taxon>Pseudomonadota</taxon>
        <taxon>Betaproteobacteria</taxon>
        <taxon>Neisseriales</taxon>
        <taxon>Leeiaceae</taxon>
        <taxon>Leeia</taxon>
    </lineage>
</organism>
<sequence length="194" mass="21142">MANPLNVVAVSGSLNRPSRTLALVEHILERIQLDVPVNIRLIEVGNIAEGLANARKAADLPTQISADVKAIETADFLVVASPVYRASYTGLFKHLFDLVDHTSLIDVPVFLAATGGSDRHALVIDHQLRPLFSFFQALTLPIGVYGAESDFTNYQISNQDLIDRIDLAVARALPYLKHRHLPVSQPSELTAASI</sequence>
<keyword evidence="7" id="KW-1185">Reference proteome</keyword>
<evidence type="ECO:0000256" key="1">
    <source>
        <dbReference type="ARBA" id="ARBA00005990"/>
    </source>
</evidence>
<evidence type="ECO:0000256" key="3">
    <source>
        <dbReference type="ARBA" id="ARBA00022643"/>
    </source>
</evidence>
<dbReference type="Proteomes" id="UP001165395">
    <property type="component" value="Unassembled WGS sequence"/>
</dbReference>
<dbReference type="Gene3D" id="3.40.50.360">
    <property type="match status" value="1"/>
</dbReference>
<proteinExistence type="inferred from homology"/>
<gene>
    <name evidence="6" type="primary">msuE</name>
    <name evidence="6" type="ORF">LIN78_15995</name>
</gene>
<protein>
    <submittedName>
        <fullName evidence="6">FMN reductase</fullName>
    </submittedName>
</protein>
<comment type="caution">
    <text evidence="6">The sequence shown here is derived from an EMBL/GenBank/DDBJ whole genome shotgun (WGS) entry which is preliminary data.</text>
</comment>
<feature type="domain" description="NADPH-dependent FMN reductase-like" evidence="5">
    <location>
        <begin position="6"/>
        <end position="148"/>
    </location>
</feature>
<dbReference type="Pfam" id="PF03358">
    <property type="entry name" value="FMN_red"/>
    <property type="match status" value="1"/>
</dbReference>
<dbReference type="PANTHER" id="PTHR43408:SF2">
    <property type="entry name" value="FMN REDUCTASE (NADPH)"/>
    <property type="match status" value="1"/>
</dbReference>
<dbReference type="InterPro" id="IPR029039">
    <property type="entry name" value="Flavoprotein-like_sf"/>
</dbReference>
<evidence type="ECO:0000256" key="2">
    <source>
        <dbReference type="ARBA" id="ARBA00022630"/>
    </source>
</evidence>